<reference evidence="1" key="1">
    <citation type="submission" date="2021-06" db="EMBL/GenBank/DDBJ databases">
        <authorList>
            <person name="Kallberg Y."/>
            <person name="Tangrot J."/>
            <person name="Rosling A."/>
        </authorList>
    </citation>
    <scope>NUCLEOTIDE SEQUENCE</scope>
    <source>
        <strain evidence="1">AU212A</strain>
    </source>
</reference>
<sequence>TTSMPVRTPFRGRDLSAATWQISYTRVAGTTTCQNMLQRECCFVSQAGSDSHLFVIDVQKYLIEGPDAVPDALEHDDKDPQDPLHKGKPTWELEFNPRKDDDAEMLVSKDVRNVFESNVQLAKQLRLEGVTQITAMGIQSECCVRSSILGAIASGFDAQGITLLRGAHSTFNDTSADKSYSQIKEEVEEELTAVGGNGRPWMLIDGSTSKAENLILATVQYFTCKIVAKATIYITGSQQWKRGSGTDVNGAVQASHEEVLQSRFGKQSLSVGGFEPHGRNVLGTQINDPRGLLEALHQCIGIDLAAPGVLDLVTVEDDFPDGTDLCVVDIALEELCQDVNIVSRVAGVEHKAVLGERKEASLLVDCPAGGKEAQRDVCTGVGLAIANDDATGKVVVIMWVVAETGSGDPEIVGDMDRVTPSGDCHVGGGRMHEVEQPRRPIARSGGGLAGVRWIWLEAGRQGSGTYAMTQSLRGLATVRHSPTTPWRSLFNQSVNVIELQATTASQRIGEQVHDAGVPQCHCDSTAYTHSIYLQAGSAGHNSFLDAQGVESMNDDGRSRSSVLNQRIVE</sequence>
<accession>A0ACA9MKN1</accession>
<dbReference type="EMBL" id="CAJVPM010013779">
    <property type="protein sequence ID" value="CAG8597116.1"/>
    <property type="molecule type" value="Genomic_DNA"/>
</dbReference>
<protein>
    <submittedName>
        <fullName evidence="1">6431_t:CDS:1</fullName>
    </submittedName>
</protein>
<dbReference type="Proteomes" id="UP000789860">
    <property type="component" value="Unassembled WGS sequence"/>
</dbReference>
<evidence type="ECO:0000313" key="1">
    <source>
        <dbReference type="EMBL" id="CAG8597116.1"/>
    </source>
</evidence>
<comment type="caution">
    <text evidence="1">The sequence shown here is derived from an EMBL/GenBank/DDBJ whole genome shotgun (WGS) entry which is preliminary data.</text>
</comment>
<feature type="non-terminal residue" evidence="1">
    <location>
        <position position="1"/>
    </location>
</feature>
<name>A0ACA9MKN1_9GLOM</name>
<gene>
    <name evidence="1" type="ORF">SCALOS_LOCUS6792</name>
</gene>
<keyword evidence="2" id="KW-1185">Reference proteome</keyword>
<proteinExistence type="predicted"/>
<evidence type="ECO:0000313" key="2">
    <source>
        <dbReference type="Proteomes" id="UP000789860"/>
    </source>
</evidence>
<organism evidence="1 2">
    <name type="scientific">Scutellospora calospora</name>
    <dbReference type="NCBI Taxonomy" id="85575"/>
    <lineage>
        <taxon>Eukaryota</taxon>
        <taxon>Fungi</taxon>
        <taxon>Fungi incertae sedis</taxon>
        <taxon>Mucoromycota</taxon>
        <taxon>Glomeromycotina</taxon>
        <taxon>Glomeromycetes</taxon>
        <taxon>Diversisporales</taxon>
        <taxon>Gigasporaceae</taxon>
        <taxon>Scutellospora</taxon>
    </lineage>
</organism>
<feature type="non-terminal residue" evidence="1">
    <location>
        <position position="569"/>
    </location>
</feature>